<evidence type="ECO:0000256" key="2">
    <source>
        <dbReference type="ARBA" id="ARBA00010186"/>
    </source>
</evidence>
<dbReference type="GO" id="GO:0005643">
    <property type="term" value="C:nuclear pore"/>
    <property type="evidence" value="ECO:0007669"/>
    <property type="project" value="UniProtKB-SubCell"/>
</dbReference>
<dbReference type="GO" id="GO:0017056">
    <property type="term" value="F:structural constituent of nuclear pore"/>
    <property type="evidence" value="ECO:0007669"/>
    <property type="project" value="InterPro"/>
</dbReference>
<dbReference type="OrthoDB" id="203824at2759"/>
<keyword evidence="4" id="KW-0539">Nucleus</keyword>
<dbReference type="Pfam" id="PF04097">
    <property type="entry name" value="Nic96"/>
    <property type="match status" value="1"/>
</dbReference>
<dbReference type="STRING" id="1849047.A0A3D8SPG9"/>
<feature type="compositionally biased region" description="Polar residues" evidence="5">
    <location>
        <begin position="131"/>
        <end position="152"/>
    </location>
</feature>
<dbReference type="GO" id="GO:0006606">
    <property type="term" value="P:protein import into nucleus"/>
    <property type="evidence" value="ECO:0007669"/>
    <property type="project" value="TreeGrafter"/>
</dbReference>
<evidence type="ECO:0008006" key="8">
    <source>
        <dbReference type="Google" id="ProtNLM"/>
    </source>
</evidence>
<keyword evidence="3" id="KW-0813">Transport</keyword>
<evidence type="ECO:0000313" key="7">
    <source>
        <dbReference type="Proteomes" id="UP000256645"/>
    </source>
</evidence>
<dbReference type="Pfam" id="PF13634">
    <property type="entry name" value="Nucleoporin_FG"/>
    <property type="match status" value="2"/>
</dbReference>
<feature type="region of interest" description="Disordered" evidence="5">
    <location>
        <begin position="329"/>
        <end position="371"/>
    </location>
</feature>
<name>A0A3D8SPG9_9HELO</name>
<feature type="region of interest" description="Disordered" evidence="5">
    <location>
        <begin position="79"/>
        <end position="152"/>
    </location>
</feature>
<proteinExistence type="inferred from homology"/>
<dbReference type="Proteomes" id="UP000256645">
    <property type="component" value="Unassembled WGS sequence"/>
</dbReference>
<comment type="subcellular location">
    <subcellularLocation>
        <location evidence="1">Nucleus</location>
        <location evidence="1">Nuclear pore complex</location>
    </subcellularLocation>
</comment>
<evidence type="ECO:0000256" key="5">
    <source>
        <dbReference type="SAM" id="MobiDB-lite"/>
    </source>
</evidence>
<dbReference type="AlphaFoldDB" id="A0A3D8SPG9"/>
<dbReference type="GO" id="GO:0016973">
    <property type="term" value="P:poly(A)+ mRNA export from nucleus"/>
    <property type="evidence" value="ECO:0007669"/>
    <property type="project" value="TreeGrafter"/>
</dbReference>
<protein>
    <recommendedName>
        <fullName evidence="8">Nucleoporin-interacting protein NIC96</fullName>
    </recommendedName>
</protein>
<keyword evidence="3" id="KW-0509">mRNA transport</keyword>
<accession>A0A3D8SPG9</accession>
<keyword evidence="3" id="KW-0906">Nuclear pore complex</keyword>
<feature type="compositionally biased region" description="Polar residues" evidence="5">
    <location>
        <begin position="110"/>
        <end position="120"/>
    </location>
</feature>
<dbReference type="PANTHER" id="PTHR11225">
    <property type="entry name" value="NUCLEAR PORE COMPLEX PROTEIN NUP93 NUCLEOPORIN NUP93 DEAD EYE PROTEIN"/>
    <property type="match status" value="1"/>
</dbReference>
<evidence type="ECO:0000256" key="4">
    <source>
        <dbReference type="ARBA" id="ARBA00023242"/>
    </source>
</evidence>
<sequence length="1118" mass="121787">MSLFGNSTAKPSLFSAGASTASASPFGATNTSQPATSSLFGSTQTAKPAASTSLFGSVGAASTSQPQQNSLFGATAQNQPQSSLFGATTQSQASKPALGGSLFGSTTTTQAPQQGSLFASTTQQPQQQGTSLFGQTATQPAQGSLLGSTSQTAVQNGNQSGAYFDAILEKSRKRLHAETAGEDLPSLQLGLGDLRQRIKRIGTGAQEQRDDGRAHYLLAASGVDPGAAIRDLNLFNAQSSRVERLQPVESVDTDVEGYLANLQSQTTLNMIADGLARSVRDFDTFLEDNVTMEWDAQRKRIYEHFGIKPRDDLPSNRANASFAASVATNQGGFGRSRKSRGVPLNGSRAAGTPGASSFGRSNASKSVLGSAGPIGTGRQSLFADVEKRVEGSSGAAIGPTDRITREKQSKFIEKVQALNKSRINKQPYPVLAEFCSVSVQTGEASKNEIANSYRALISILGENPEITSPADPGAIKERQFADAYLDDTPNSAKSLALRKRILSGSTKHLEKTFFERLESFVEKNPREANLGGVPNILSKVKAYVRIRAARKNLAPDEADLQMLGDDYLWALIFFLLRSGHVKEAVDYVTSNAVAFRAIDRNFATYLTAYHSSPDRRLRRDLQDRIHSEYNQRQRNAPDNSLDPFRMACYKVIGRCGLDNRNLDGLLPDTDDYLWLQFVLAREVSLVDEVANEVYNLEALQEHLILIGNRHFKAGSDGANSGIYFMILVLAGLFEQAIDYLYPFQHVEAVHFAIALDFYGLLRVSDPAVTDSDFMSRTTRGQPQISFAYMLGYYTGDFRTANVAAAVDYLSLICLNKDLPGDAGKTQLAMCHESLRELVLESREFALLLGDIRADGQRIRGAIEERLGLIGLSDTNTFMRAITIQAASIADDNGRTTDAVLLYHLAEEFDNVIVIITRALSEAVSIPIGQDPMRLQPLKPRVSEKKQAPESSLSLTSVDDPVILAKEMTNLYGGNQMYLRAIKAENKDACGVLLRMSEAKVLVEREQWPEAMDIIIALDILPLKASGNASEIRSYASKFSSLPQAVANNVPNLLMWTITCCNRERAKLSGGQFGGNDGTRRLMIDDLKQKNMDLTTYTSQLRYRFPAHLHEALARAISE</sequence>
<dbReference type="EMBL" id="PDLM01000001">
    <property type="protein sequence ID" value="RDW88192.1"/>
    <property type="molecule type" value="Genomic_DNA"/>
</dbReference>
<keyword evidence="3" id="KW-0653">Protein transport</keyword>
<evidence type="ECO:0000256" key="1">
    <source>
        <dbReference type="ARBA" id="ARBA00004567"/>
    </source>
</evidence>
<keyword evidence="3" id="KW-0811">Translocation</keyword>
<feature type="compositionally biased region" description="Low complexity" evidence="5">
    <location>
        <begin position="121"/>
        <end position="130"/>
    </location>
</feature>
<keyword evidence="7" id="KW-1185">Reference proteome</keyword>
<dbReference type="InterPro" id="IPR025574">
    <property type="entry name" value="Nucleoporin_FG_rpt"/>
</dbReference>
<dbReference type="InterPro" id="IPR007231">
    <property type="entry name" value="Nucleoporin_int_Nup93/Nic96"/>
</dbReference>
<dbReference type="PANTHER" id="PTHR11225:SF4">
    <property type="entry name" value="NUCLEAR PORE COMPLEX PROTEIN NUP93"/>
    <property type="match status" value="1"/>
</dbReference>
<feature type="compositionally biased region" description="Polar residues" evidence="5">
    <location>
        <begin position="354"/>
        <end position="367"/>
    </location>
</feature>
<evidence type="ECO:0000313" key="6">
    <source>
        <dbReference type="EMBL" id="RDW88192.1"/>
    </source>
</evidence>
<feature type="region of interest" description="Disordered" evidence="5">
    <location>
        <begin position="20"/>
        <end position="43"/>
    </location>
</feature>
<gene>
    <name evidence="6" type="ORF">BP6252_00224</name>
</gene>
<reference evidence="6 7" key="1">
    <citation type="journal article" date="2018" name="IMA Fungus">
        <title>IMA Genome-F 9: Draft genome sequence of Annulohypoxylon stygium, Aspergillus mulundensis, Berkeleyomyces basicola (syn. Thielaviopsis basicola), Ceratocystis smalleyi, two Cercospora beticola strains, Coleophoma cylindrospora, Fusarium fracticaudum, Phialophora cf. hyalina, and Morchella septimelata.</title>
        <authorList>
            <person name="Wingfield B.D."/>
            <person name="Bills G.F."/>
            <person name="Dong Y."/>
            <person name="Huang W."/>
            <person name="Nel W.J."/>
            <person name="Swalarsk-Parry B.S."/>
            <person name="Vaghefi N."/>
            <person name="Wilken P.M."/>
            <person name="An Z."/>
            <person name="de Beer Z.W."/>
            <person name="De Vos L."/>
            <person name="Chen L."/>
            <person name="Duong T.A."/>
            <person name="Gao Y."/>
            <person name="Hammerbacher A."/>
            <person name="Kikkert J.R."/>
            <person name="Li Y."/>
            <person name="Li H."/>
            <person name="Li K."/>
            <person name="Li Q."/>
            <person name="Liu X."/>
            <person name="Ma X."/>
            <person name="Naidoo K."/>
            <person name="Pethybridge S.J."/>
            <person name="Sun J."/>
            <person name="Steenkamp E.T."/>
            <person name="van der Nest M.A."/>
            <person name="van Wyk S."/>
            <person name="Wingfield M.J."/>
            <person name="Xiong C."/>
            <person name="Yue Q."/>
            <person name="Zhang X."/>
        </authorList>
    </citation>
    <scope>NUCLEOTIDE SEQUENCE [LARGE SCALE GENOMIC DNA]</scope>
    <source>
        <strain evidence="6 7">BP6252</strain>
    </source>
</reference>
<evidence type="ECO:0000256" key="3">
    <source>
        <dbReference type="ARBA" id="ARBA00023132"/>
    </source>
</evidence>
<comment type="caution">
    <text evidence="6">The sequence shown here is derived from an EMBL/GenBank/DDBJ whole genome shotgun (WGS) entry which is preliminary data.</text>
</comment>
<organism evidence="6 7">
    <name type="scientific">Coleophoma cylindrospora</name>
    <dbReference type="NCBI Taxonomy" id="1849047"/>
    <lineage>
        <taxon>Eukaryota</taxon>
        <taxon>Fungi</taxon>
        <taxon>Dikarya</taxon>
        <taxon>Ascomycota</taxon>
        <taxon>Pezizomycotina</taxon>
        <taxon>Leotiomycetes</taxon>
        <taxon>Helotiales</taxon>
        <taxon>Dermateaceae</taxon>
        <taxon>Coleophoma</taxon>
    </lineage>
</organism>
<feature type="compositionally biased region" description="Polar residues" evidence="5">
    <location>
        <begin position="79"/>
        <end position="94"/>
    </location>
</feature>
<comment type="similarity">
    <text evidence="2">Belongs to the nucleoporin interacting component (NIC) family.</text>
</comment>